<dbReference type="AlphaFoldDB" id="A0A926I0G1"/>
<keyword evidence="5 8" id="KW-0378">Hydrolase</keyword>
<evidence type="ECO:0000256" key="4">
    <source>
        <dbReference type="ARBA" id="ARBA00022605"/>
    </source>
</evidence>
<dbReference type="EMBL" id="JACRSQ010000007">
    <property type="protein sequence ID" value="MBC8543154.1"/>
    <property type="molecule type" value="Genomic_DNA"/>
</dbReference>
<evidence type="ECO:0000256" key="5">
    <source>
        <dbReference type="ARBA" id="ARBA00022801"/>
    </source>
</evidence>
<evidence type="ECO:0000256" key="8">
    <source>
        <dbReference type="RuleBase" id="RU366003"/>
    </source>
</evidence>
<comment type="similarity">
    <text evidence="2 8">Belongs to the PHP hydrolase family. HisK subfamily.</text>
</comment>
<evidence type="ECO:0000256" key="1">
    <source>
        <dbReference type="ARBA" id="ARBA00004970"/>
    </source>
</evidence>
<keyword evidence="4 8" id="KW-0028">Amino-acid biosynthesis</keyword>
<dbReference type="SMART" id="SM00481">
    <property type="entry name" value="POLIIIAc"/>
    <property type="match status" value="1"/>
</dbReference>
<evidence type="ECO:0000313" key="11">
    <source>
        <dbReference type="Proteomes" id="UP000657006"/>
    </source>
</evidence>
<name>A0A926I0G1_9FIRM</name>
<dbReference type="Pfam" id="PF02811">
    <property type="entry name" value="PHP"/>
    <property type="match status" value="1"/>
</dbReference>
<dbReference type="GO" id="GO:0004401">
    <property type="term" value="F:histidinol-phosphatase activity"/>
    <property type="evidence" value="ECO:0007669"/>
    <property type="project" value="UniProtKB-UniRule"/>
</dbReference>
<evidence type="ECO:0000256" key="3">
    <source>
        <dbReference type="ARBA" id="ARBA00013085"/>
    </source>
</evidence>
<dbReference type="PANTHER" id="PTHR21039:SF0">
    <property type="entry name" value="HISTIDINOL-PHOSPHATASE"/>
    <property type="match status" value="1"/>
</dbReference>
<dbReference type="EC" id="3.1.3.15" evidence="3 8"/>
<comment type="pathway">
    <text evidence="1 8">Amino-acid biosynthesis; L-histidine biosynthesis; L-histidine from 5-phospho-alpha-D-ribose 1-diphosphate: step 8/9.</text>
</comment>
<dbReference type="GO" id="GO:0005737">
    <property type="term" value="C:cytoplasm"/>
    <property type="evidence" value="ECO:0007669"/>
    <property type="project" value="TreeGrafter"/>
</dbReference>
<dbReference type="GO" id="GO:0000105">
    <property type="term" value="P:L-histidine biosynthetic process"/>
    <property type="evidence" value="ECO:0007669"/>
    <property type="project" value="UniProtKB-UniRule"/>
</dbReference>
<dbReference type="Gene3D" id="3.20.20.140">
    <property type="entry name" value="Metal-dependent hydrolases"/>
    <property type="match status" value="1"/>
</dbReference>
<dbReference type="InterPro" id="IPR003141">
    <property type="entry name" value="Pol/His_phosphatase_N"/>
</dbReference>
<dbReference type="InterPro" id="IPR016195">
    <property type="entry name" value="Pol/histidinol_Pase-like"/>
</dbReference>
<dbReference type="Proteomes" id="UP000657006">
    <property type="component" value="Unassembled WGS sequence"/>
</dbReference>
<organism evidence="10 11">
    <name type="scientific">Bianquea renquensis</name>
    <dbReference type="NCBI Taxonomy" id="2763661"/>
    <lineage>
        <taxon>Bacteria</taxon>
        <taxon>Bacillati</taxon>
        <taxon>Bacillota</taxon>
        <taxon>Clostridia</taxon>
        <taxon>Eubacteriales</taxon>
        <taxon>Bianqueaceae</taxon>
        <taxon>Bianquea</taxon>
    </lineage>
</organism>
<comment type="catalytic activity">
    <reaction evidence="7 8">
        <text>L-histidinol phosphate + H2O = L-histidinol + phosphate</text>
        <dbReference type="Rhea" id="RHEA:14465"/>
        <dbReference type="ChEBI" id="CHEBI:15377"/>
        <dbReference type="ChEBI" id="CHEBI:43474"/>
        <dbReference type="ChEBI" id="CHEBI:57699"/>
        <dbReference type="ChEBI" id="CHEBI:57980"/>
        <dbReference type="EC" id="3.1.3.15"/>
    </reaction>
</comment>
<proteinExistence type="inferred from homology"/>
<dbReference type="PANTHER" id="PTHR21039">
    <property type="entry name" value="HISTIDINOL PHOSPHATASE-RELATED"/>
    <property type="match status" value="1"/>
</dbReference>
<evidence type="ECO:0000256" key="2">
    <source>
        <dbReference type="ARBA" id="ARBA00009152"/>
    </source>
</evidence>
<dbReference type="RefSeq" id="WP_177720371.1">
    <property type="nucleotide sequence ID" value="NZ_JACRSQ010000007.1"/>
</dbReference>
<evidence type="ECO:0000313" key="10">
    <source>
        <dbReference type="EMBL" id="MBC8543154.1"/>
    </source>
</evidence>
<dbReference type="InterPro" id="IPR004013">
    <property type="entry name" value="PHP_dom"/>
</dbReference>
<keyword evidence="11" id="KW-1185">Reference proteome</keyword>
<evidence type="ECO:0000256" key="7">
    <source>
        <dbReference type="ARBA" id="ARBA00049158"/>
    </source>
</evidence>
<evidence type="ECO:0000259" key="9">
    <source>
        <dbReference type="SMART" id="SM00481"/>
    </source>
</evidence>
<protein>
    <recommendedName>
        <fullName evidence="3 8">Histidinol-phosphatase</fullName>
        <shortName evidence="8">HolPase</shortName>
        <ecNumber evidence="3 8">3.1.3.15</ecNumber>
    </recommendedName>
</protein>
<accession>A0A926I0G1</accession>
<evidence type="ECO:0000256" key="6">
    <source>
        <dbReference type="ARBA" id="ARBA00023102"/>
    </source>
</evidence>
<dbReference type="InterPro" id="IPR010140">
    <property type="entry name" value="Histidinol_P_phosphatase_HisJ"/>
</dbReference>
<comment type="caution">
    <text evidence="10">The sequence shown here is derived from an EMBL/GenBank/DDBJ whole genome shotgun (WGS) entry which is preliminary data.</text>
</comment>
<gene>
    <name evidence="10" type="ORF">H8730_06325</name>
</gene>
<feature type="domain" description="Polymerase/histidinol phosphatase N-terminal" evidence="9">
    <location>
        <begin position="2"/>
        <end position="85"/>
    </location>
</feature>
<dbReference type="SUPFAM" id="SSF89550">
    <property type="entry name" value="PHP domain-like"/>
    <property type="match status" value="1"/>
</dbReference>
<reference evidence="10" key="1">
    <citation type="submission" date="2020-08" db="EMBL/GenBank/DDBJ databases">
        <title>Genome public.</title>
        <authorList>
            <person name="Liu C."/>
            <person name="Sun Q."/>
        </authorList>
    </citation>
    <scope>NUCLEOTIDE SEQUENCE</scope>
    <source>
        <strain evidence="10">NSJ-32</strain>
    </source>
</reference>
<sequence length="267" mass="30618">MYDYHLHTRYSMDSDAAVESMIQAAIDKGIKEIAVTDHIDYEFPNPGGNLWVVDMDDYLETLAQMQQKYRGQIVIRRGIELGIQESCLDRCLRFYEQYKRELDFIIASRHAIGGVDPYEVNLFQSNRRHQCYEEYFEAVASMVQLFPYASVYGHLDYLVRYDPGEEKYSYEEFAPLLDQILTQIIANGAGIELNTSGYRVGLGRPLPPWNIVQRYRELGGTILTTGSDAHSPEDVGLSMETCYQTLRSMGFTSISTFHERKAMAVPL</sequence>
<dbReference type="NCBIfam" id="TIGR01856">
    <property type="entry name" value="hisJ_fam"/>
    <property type="match status" value="1"/>
</dbReference>
<keyword evidence="6 8" id="KW-0368">Histidine biosynthesis</keyword>